<dbReference type="EMBL" id="BAABGN010000013">
    <property type="protein sequence ID" value="GAA4432000.1"/>
    <property type="molecule type" value="Genomic_DNA"/>
</dbReference>
<keyword evidence="3" id="KW-0472">Membrane</keyword>
<dbReference type="Pfam" id="PF13490">
    <property type="entry name" value="zf-HC2"/>
    <property type="match status" value="1"/>
</dbReference>
<evidence type="ECO:0000313" key="6">
    <source>
        <dbReference type="Proteomes" id="UP001500622"/>
    </source>
</evidence>
<evidence type="ECO:0000256" key="1">
    <source>
        <dbReference type="ARBA" id="ARBA00023015"/>
    </source>
</evidence>
<keyword evidence="3" id="KW-1133">Transmembrane helix</keyword>
<accession>A0ABP8LN73</accession>
<protein>
    <submittedName>
        <fullName evidence="5">Zf-HC2 domain-containing protein</fullName>
    </submittedName>
</protein>
<organism evidence="5 6">
    <name type="scientific">Georgenia halophila</name>
    <dbReference type="NCBI Taxonomy" id="620889"/>
    <lineage>
        <taxon>Bacteria</taxon>
        <taxon>Bacillati</taxon>
        <taxon>Actinomycetota</taxon>
        <taxon>Actinomycetes</taxon>
        <taxon>Micrococcales</taxon>
        <taxon>Bogoriellaceae</taxon>
        <taxon>Georgenia</taxon>
    </lineage>
</organism>
<dbReference type="InterPro" id="IPR041916">
    <property type="entry name" value="Anti_sigma_zinc_sf"/>
</dbReference>
<evidence type="ECO:0000313" key="5">
    <source>
        <dbReference type="EMBL" id="GAA4432000.1"/>
    </source>
</evidence>
<evidence type="ECO:0000256" key="3">
    <source>
        <dbReference type="SAM" id="Phobius"/>
    </source>
</evidence>
<evidence type="ECO:0000256" key="2">
    <source>
        <dbReference type="ARBA" id="ARBA00023163"/>
    </source>
</evidence>
<feature type="transmembrane region" description="Helical" evidence="3">
    <location>
        <begin position="85"/>
        <end position="105"/>
    </location>
</feature>
<evidence type="ECO:0000259" key="4">
    <source>
        <dbReference type="Pfam" id="PF13490"/>
    </source>
</evidence>
<sequence>MSCRFAHDAGAYVLGALSPAERLAFERHLDGCEECTSAVRDFAGIPALLGRVDATLLETRPLDEPAPDLVPSLVRAVRRRRRRRTLAVAGLAAAAAAAVAVPVTVSQVADDGVGTPEPSVTATAEPEAMEPVGEVPVEATVLMEDVAWGTRLRLSCSYEPDSVEYELPPEVDYVLVVRTRDGETEQVGSWKSVDGATMRLAAGTAASREDIESVEVRTPGGRVVLTLGT</sequence>
<keyword evidence="6" id="KW-1185">Reference proteome</keyword>
<dbReference type="Gene3D" id="1.10.10.1320">
    <property type="entry name" value="Anti-sigma factor, zinc-finger domain"/>
    <property type="match status" value="1"/>
</dbReference>
<keyword evidence="1" id="KW-0805">Transcription regulation</keyword>
<proteinExistence type="predicted"/>
<gene>
    <name evidence="5" type="ORF">GCM10023169_37220</name>
</gene>
<comment type="caution">
    <text evidence="5">The sequence shown here is derived from an EMBL/GenBank/DDBJ whole genome shotgun (WGS) entry which is preliminary data.</text>
</comment>
<dbReference type="InterPro" id="IPR027383">
    <property type="entry name" value="Znf_put"/>
</dbReference>
<dbReference type="RefSeq" id="WP_345218315.1">
    <property type="nucleotide sequence ID" value="NZ_BAABGN010000013.1"/>
</dbReference>
<name>A0ABP8LN73_9MICO</name>
<keyword evidence="3" id="KW-0812">Transmembrane</keyword>
<dbReference type="Proteomes" id="UP001500622">
    <property type="component" value="Unassembled WGS sequence"/>
</dbReference>
<reference evidence="6" key="1">
    <citation type="journal article" date="2019" name="Int. J. Syst. Evol. Microbiol.">
        <title>The Global Catalogue of Microorganisms (GCM) 10K type strain sequencing project: providing services to taxonomists for standard genome sequencing and annotation.</title>
        <authorList>
            <consortium name="The Broad Institute Genomics Platform"/>
            <consortium name="The Broad Institute Genome Sequencing Center for Infectious Disease"/>
            <person name="Wu L."/>
            <person name="Ma J."/>
        </authorList>
    </citation>
    <scope>NUCLEOTIDE SEQUENCE [LARGE SCALE GENOMIC DNA]</scope>
    <source>
        <strain evidence="6">JCM 17810</strain>
    </source>
</reference>
<keyword evidence="2" id="KW-0804">Transcription</keyword>
<feature type="domain" description="Putative zinc-finger" evidence="4">
    <location>
        <begin position="10"/>
        <end position="35"/>
    </location>
</feature>